<proteinExistence type="predicted"/>
<dbReference type="Proteomes" id="UP000612746">
    <property type="component" value="Unassembled WGS sequence"/>
</dbReference>
<dbReference type="InterPro" id="IPR051721">
    <property type="entry name" value="Biopterin_syn/organic_redct"/>
</dbReference>
<keyword evidence="2" id="KW-0963">Cytoplasm</keyword>
<name>A0A8H7PYV5_9FUNG</name>
<dbReference type="OrthoDB" id="5584028at2759"/>
<dbReference type="AlphaFoldDB" id="A0A8H7PYV5"/>
<dbReference type="Pfam" id="PF02466">
    <property type="entry name" value="Tim17"/>
    <property type="match status" value="1"/>
</dbReference>
<dbReference type="SUPFAM" id="SSF51735">
    <property type="entry name" value="NAD(P)-binding Rossmann-fold domains"/>
    <property type="match status" value="1"/>
</dbReference>
<gene>
    <name evidence="5" type="ORF">INT44_005758</name>
</gene>
<sequence>MQRHNLFIITGGNRGFGLAIANALKAIVDSGHLTTLILVGRDSTSLEQAATSLTGSQLKCFCIGNAELDNADTVDNVVLSGIRKLVEQIQAPSPITNVCLINNAGTTGDLSKKASAYNSAEIKQYYDVNIVSFVSLVSGFIKLFREPSPSDESAFPPDLTIVNISSLLAVQAFPNWGLYASGKAARDMFLKVVAAEEKDNYVKTLSYAPGPLDNEMQTQVRATLGDAEQKKIYDSMADEGKLVKMEESAKKLLKLVFSSDYETQHGTSTEDIAAGPVMTRAGIEARPRLALMTIIGGFWGFTIGSYLGGKQTAYQYLAENAHKLPTTVRGWYFYHKTKNYKVMLGGIKRGVRMGIPTAAICLAYGGMEAALDDTRKEADIFNSITAGMGTGVLFSAMRLYCGIVTGGLNDLHRVVSGDTPSYVNWLKGAASDSRSSPSTT</sequence>
<dbReference type="PRINTS" id="PR00081">
    <property type="entry name" value="GDHRDH"/>
</dbReference>
<evidence type="ECO:0000256" key="3">
    <source>
        <dbReference type="ARBA" id="ARBA00022857"/>
    </source>
</evidence>
<evidence type="ECO:0000313" key="6">
    <source>
        <dbReference type="Proteomes" id="UP000612746"/>
    </source>
</evidence>
<dbReference type="PANTHER" id="PTHR44085:SF2">
    <property type="entry name" value="SEPIAPTERIN REDUCTASE"/>
    <property type="match status" value="1"/>
</dbReference>
<keyword evidence="3" id="KW-0521">NADP</keyword>
<protein>
    <submittedName>
        <fullName evidence="5">Uncharacterized protein</fullName>
    </submittedName>
</protein>
<evidence type="ECO:0000256" key="4">
    <source>
        <dbReference type="ARBA" id="ARBA00023002"/>
    </source>
</evidence>
<evidence type="ECO:0000256" key="2">
    <source>
        <dbReference type="ARBA" id="ARBA00022490"/>
    </source>
</evidence>
<keyword evidence="6" id="KW-1185">Reference proteome</keyword>
<evidence type="ECO:0000313" key="5">
    <source>
        <dbReference type="EMBL" id="KAG2182778.1"/>
    </source>
</evidence>
<dbReference type="InterPro" id="IPR036291">
    <property type="entry name" value="NAD(P)-bd_dom_sf"/>
</dbReference>
<dbReference type="GO" id="GO:0006729">
    <property type="term" value="P:tetrahydrobiopterin biosynthetic process"/>
    <property type="evidence" value="ECO:0007669"/>
    <property type="project" value="TreeGrafter"/>
</dbReference>
<reference evidence="5" key="1">
    <citation type="submission" date="2020-12" db="EMBL/GenBank/DDBJ databases">
        <title>Metabolic potential, ecology and presence of endohyphal bacteria is reflected in genomic diversity of Mucoromycotina.</title>
        <authorList>
            <person name="Muszewska A."/>
            <person name="Okrasinska A."/>
            <person name="Steczkiewicz K."/>
            <person name="Drgas O."/>
            <person name="Orlowska M."/>
            <person name="Perlinska-Lenart U."/>
            <person name="Aleksandrzak-Piekarczyk T."/>
            <person name="Szatraj K."/>
            <person name="Zielenkiewicz U."/>
            <person name="Pilsyk S."/>
            <person name="Malc E."/>
            <person name="Mieczkowski P."/>
            <person name="Kruszewska J.S."/>
            <person name="Biernat P."/>
            <person name="Pawlowska J."/>
        </authorList>
    </citation>
    <scope>NUCLEOTIDE SEQUENCE</scope>
    <source>
        <strain evidence="5">WA0000051536</strain>
    </source>
</reference>
<dbReference type="InterPro" id="IPR002347">
    <property type="entry name" value="SDR_fam"/>
</dbReference>
<organism evidence="5 6">
    <name type="scientific">Umbelopsis vinacea</name>
    <dbReference type="NCBI Taxonomy" id="44442"/>
    <lineage>
        <taxon>Eukaryota</taxon>
        <taxon>Fungi</taxon>
        <taxon>Fungi incertae sedis</taxon>
        <taxon>Mucoromycota</taxon>
        <taxon>Mucoromycotina</taxon>
        <taxon>Umbelopsidomycetes</taxon>
        <taxon>Umbelopsidales</taxon>
        <taxon>Umbelopsidaceae</taxon>
        <taxon>Umbelopsis</taxon>
    </lineage>
</organism>
<dbReference type="Gene3D" id="3.40.50.720">
    <property type="entry name" value="NAD(P)-binding Rossmann-like Domain"/>
    <property type="match status" value="1"/>
</dbReference>
<dbReference type="PANTHER" id="PTHR44085">
    <property type="entry name" value="SEPIAPTERIN REDUCTASE"/>
    <property type="match status" value="1"/>
</dbReference>
<accession>A0A8H7PYV5</accession>
<comment type="subcellular location">
    <subcellularLocation>
        <location evidence="1">Cytoplasm</location>
    </subcellularLocation>
</comment>
<evidence type="ECO:0000256" key="1">
    <source>
        <dbReference type="ARBA" id="ARBA00004496"/>
    </source>
</evidence>
<comment type="caution">
    <text evidence="5">The sequence shown here is derived from an EMBL/GenBank/DDBJ whole genome shotgun (WGS) entry which is preliminary data.</text>
</comment>
<dbReference type="EMBL" id="JAEPRA010000007">
    <property type="protein sequence ID" value="KAG2182778.1"/>
    <property type="molecule type" value="Genomic_DNA"/>
</dbReference>
<keyword evidence="4" id="KW-0560">Oxidoreductase</keyword>
<dbReference type="GO" id="GO:0004757">
    <property type="term" value="F:sepiapterin reductase (NADP+) activity"/>
    <property type="evidence" value="ECO:0007669"/>
    <property type="project" value="TreeGrafter"/>
</dbReference>
<dbReference type="Pfam" id="PF00106">
    <property type="entry name" value="adh_short"/>
    <property type="match status" value="1"/>
</dbReference>
<dbReference type="GO" id="GO:0005737">
    <property type="term" value="C:cytoplasm"/>
    <property type="evidence" value="ECO:0007669"/>
    <property type="project" value="UniProtKB-SubCell"/>
</dbReference>